<dbReference type="EMBL" id="KN838924">
    <property type="protein sequence ID" value="KIJ92252.1"/>
    <property type="molecule type" value="Genomic_DNA"/>
</dbReference>
<dbReference type="HOGENOM" id="CLU_2831567_0_0_1"/>
<organism evidence="1 2">
    <name type="scientific">Laccaria amethystina LaAM-08-1</name>
    <dbReference type="NCBI Taxonomy" id="1095629"/>
    <lineage>
        <taxon>Eukaryota</taxon>
        <taxon>Fungi</taxon>
        <taxon>Dikarya</taxon>
        <taxon>Basidiomycota</taxon>
        <taxon>Agaricomycotina</taxon>
        <taxon>Agaricomycetes</taxon>
        <taxon>Agaricomycetidae</taxon>
        <taxon>Agaricales</taxon>
        <taxon>Agaricineae</taxon>
        <taxon>Hydnangiaceae</taxon>
        <taxon>Laccaria</taxon>
    </lineage>
</organism>
<evidence type="ECO:0000313" key="1">
    <source>
        <dbReference type="EMBL" id="KIJ92252.1"/>
    </source>
</evidence>
<dbReference type="AlphaFoldDB" id="A0A0C9X750"/>
<accession>A0A0C9X750</accession>
<dbReference type="Proteomes" id="UP000054477">
    <property type="component" value="Unassembled WGS sequence"/>
</dbReference>
<protein>
    <submittedName>
        <fullName evidence="1">Uncharacterized protein</fullName>
    </submittedName>
</protein>
<sequence>MAHAYLDKWKEERGMRSSSLLERAEKPIPELMVQLTRLAELARVDLCVVFVSEAPWNDPTTVGRVS</sequence>
<gene>
    <name evidence="1" type="ORF">K443DRAFT_13747</name>
</gene>
<keyword evidence="2" id="KW-1185">Reference proteome</keyword>
<proteinExistence type="predicted"/>
<reference evidence="2" key="2">
    <citation type="submission" date="2015-01" db="EMBL/GenBank/DDBJ databases">
        <title>Evolutionary Origins and Diversification of the Mycorrhizal Mutualists.</title>
        <authorList>
            <consortium name="DOE Joint Genome Institute"/>
            <consortium name="Mycorrhizal Genomics Consortium"/>
            <person name="Kohler A."/>
            <person name="Kuo A."/>
            <person name="Nagy L.G."/>
            <person name="Floudas D."/>
            <person name="Copeland A."/>
            <person name="Barry K.W."/>
            <person name="Cichocki N."/>
            <person name="Veneault-Fourrey C."/>
            <person name="LaButti K."/>
            <person name="Lindquist E.A."/>
            <person name="Lipzen A."/>
            <person name="Lundell T."/>
            <person name="Morin E."/>
            <person name="Murat C."/>
            <person name="Riley R."/>
            <person name="Ohm R."/>
            <person name="Sun H."/>
            <person name="Tunlid A."/>
            <person name="Henrissat B."/>
            <person name="Grigoriev I.V."/>
            <person name="Hibbett D.S."/>
            <person name="Martin F."/>
        </authorList>
    </citation>
    <scope>NUCLEOTIDE SEQUENCE [LARGE SCALE GENOMIC DNA]</scope>
    <source>
        <strain evidence="2">LaAM-08-1</strain>
    </source>
</reference>
<name>A0A0C9X750_9AGAR</name>
<reference evidence="1 2" key="1">
    <citation type="submission" date="2014-04" db="EMBL/GenBank/DDBJ databases">
        <authorList>
            <consortium name="DOE Joint Genome Institute"/>
            <person name="Kuo A."/>
            <person name="Kohler A."/>
            <person name="Nagy L.G."/>
            <person name="Floudas D."/>
            <person name="Copeland A."/>
            <person name="Barry K.W."/>
            <person name="Cichocki N."/>
            <person name="Veneault-Fourrey C."/>
            <person name="LaButti K."/>
            <person name="Lindquist E.A."/>
            <person name="Lipzen A."/>
            <person name="Lundell T."/>
            <person name="Morin E."/>
            <person name="Murat C."/>
            <person name="Sun H."/>
            <person name="Tunlid A."/>
            <person name="Henrissat B."/>
            <person name="Grigoriev I.V."/>
            <person name="Hibbett D.S."/>
            <person name="Martin F."/>
            <person name="Nordberg H.P."/>
            <person name="Cantor M.N."/>
            <person name="Hua S.X."/>
        </authorList>
    </citation>
    <scope>NUCLEOTIDE SEQUENCE [LARGE SCALE GENOMIC DNA]</scope>
    <source>
        <strain evidence="1 2">LaAM-08-1</strain>
    </source>
</reference>
<evidence type="ECO:0000313" key="2">
    <source>
        <dbReference type="Proteomes" id="UP000054477"/>
    </source>
</evidence>
<dbReference type="OrthoDB" id="365981at2759"/>